<dbReference type="PANTHER" id="PTHR12069:SF0">
    <property type="entry name" value="DNA-DIRECTED RNA POLYMERASE III SUBUNIT RPC5"/>
    <property type="match status" value="1"/>
</dbReference>
<comment type="caution">
    <text evidence="2">The sequence shown here is derived from an EMBL/GenBank/DDBJ whole genome shotgun (WGS) entry which is preliminary data.</text>
</comment>
<evidence type="ECO:0000313" key="3">
    <source>
        <dbReference type="Proteomes" id="UP001595075"/>
    </source>
</evidence>
<gene>
    <name evidence="2" type="ORF">VTL71DRAFT_13557</name>
</gene>
<feature type="compositionally biased region" description="Basic residues" evidence="1">
    <location>
        <begin position="330"/>
        <end position="342"/>
    </location>
</feature>
<accession>A0ABR4CMU1</accession>
<dbReference type="EMBL" id="JAZHXI010000006">
    <property type="protein sequence ID" value="KAL2070531.1"/>
    <property type="molecule type" value="Genomic_DNA"/>
</dbReference>
<sequence>MADVEMENAVPSRPPQEEEEDDPIVSSYDIYIKPQLAGDLQMYVLQFPNRDSRQPYNKTKGSEPLKMRIKPNAGMVELDVPMDVHSNYDRKKGLTWGGAMKKSAESKGNGSHGLPGGFGIGAAPPGGRGRGRGGIVDQEAIQSQILADYQNAVRNERVLVKQTLGGQAMAKDDTTPQYMIGTFSGDQLHLTPVDNVVQMRPQFHHIDAQAEQDRAGRARDPAAGARAAPDARAIHMTVKSNVDGEEDTTDTMAARITTAQAEAWKKHRYVDEENIESWDEYQQHLFVGSDKDGVTQDEDLKSKPMLLSSLNNAQYLDEISAPMDAAKLSRSQKVKKGKKGKGKEKATDEAGDGRAESDNQGAISDPALSDTEDEDEMVAPEV</sequence>
<keyword evidence="3" id="KW-1185">Reference proteome</keyword>
<evidence type="ECO:0000313" key="2">
    <source>
        <dbReference type="EMBL" id="KAL2070531.1"/>
    </source>
</evidence>
<feature type="compositionally biased region" description="Acidic residues" evidence="1">
    <location>
        <begin position="370"/>
        <end position="382"/>
    </location>
</feature>
<dbReference type="Pfam" id="PF04801">
    <property type="entry name" value="RPC5"/>
    <property type="match status" value="2"/>
</dbReference>
<dbReference type="Proteomes" id="UP001595075">
    <property type="component" value="Unassembled WGS sequence"/>
</dbReference>
<dbReference type="InterPro" id="IPR006886">
    <property type="entry name" value="RNA_pol_III_Rpc5"/>
</dbReference>
<protein>
    <submittedName>
        <fullName evidence="2">Uncharacterized protein</fullName>
    </submittedName>
</protein>
<name>A0ABR4CMU1_9HELO</name>
<dbReference type="PANTHER" id="PTHR12069">
    <property type="entry name" value="DNA-DIRECTED RNA POLYMERASES III 80 KDA POLYPEPTIDE RNA POLYMERASE III SUBUNIT 5"/>
    <property type="match status" value="1"/>
</dbReference>
<feature type="region of interest" description="Disordered" evidence="1">
    <location>
        <begin position="1"/>
        <end position="26"/>
    </location>
</feature>
<organism evidence="2 3">
    <name type="scientific">Oculimacula yallundae</name>
    <dbReference type="NCBI Taxonomy" id="86028"/>
    <lineage>
        <taxon>Eukaryota</taxon>
        <taxon>Fungi</taxon>
        <taxon>Dikarya</taxon>
        <taxon>Ascomycota</taxon>
        <taxon>Pezizomycotina</taxon>
        <taxon>Leotiomycetes</taxon>
        <taxon>Helotiales</taxon>
        <taxon>Ploettnerulaceae</taxon>
        <taxon>Oculimacula</taxon>
    </lineage>
</organism>
<feature type="compositionally biased region" description="Basic and acidic residues" evidence="1">
    <location>
        <begin position="343"/>
        <end position="357"/>
    </location>
</feature>
<feature type="region of interest" description="Disordered" evidence="1">
    <location>
        <begin position="326"/>
        <end position="382"/>
    </location>
</feature>
<evidence type="ECO:0000256" key="1">
    <source>
        <dbReference type="SAM" id="MobiDB-lite"/>
    </source>
</evidence>
<reference evidence="2 3" key="1">
    <citation type="journal article" date="2024" name="Commun. Biol.">
        <title>Comparative genomic analysis of thermophilic fungi reveals convergent evolutionary adaptations and gene losses.</title>
        <authorList>
            <person name="Steindorff A.S."/>
            <person name="Aguilar-Pontes M.V."/>
            <person name="Robinson A.J."/>
            <person name="Andreopoulos B."/>
            <person name="LaButti K."/>
            <person name="Kuo A."/>
            <person name="Mondo S."/>
            <person name="Riley R."/>
            <person name="Otillar R."/>
            <person name="Haridas S."/>
            <person name="Lipzen A."/>
            <person name="Grimwood J."/>
            <person name="Schmutz J."/>
            <person name="Clum A."/>
            <person name="Reid I.D."/>
            <person name="Moisan M.C."/>
            <person name="Butler G."/>
            <person name="Nguyen T.T.M."/>
            <person name="Dewar K."/>
            <person name="Conant G."/>
            <person name="Drula E."/>
            <person name="Henrissat B."/>
            <person name="Hansel C."/>
            <person name="Singer S."/>
            <person name="Hutchinson M.I."/>
            <person name="de Vries R.P."/>
            <person name="Natvig D.O."/>
            <person name="Powell A.J."/>
            <person name="Tsang A."/>
            <person name="Grigoriev I.V."/>
        </authorList>
    </citation>
    <scope>NUCLEOTIDE SEQUENCE [LARGE SCALE GENOMIC DNA]</scope>
    <source>
        <strain evidence="2 3">CBS 494.80</strain>
    </source>
</reference>
<proteinExistence type="predicted"/>